<comment type="caution">
    <text evidence="1">The sequence shown here is derived from an EMBL/GenBank/DDBJ whole genome shotgun (WGS) entry which is preliminary data.</text>
</comment>
<organism evidence="1 2">
    <name type="scientific">Punica granatum</name>
    <name type="common">Pomegranate</name>
    <dbReference type="NCBI Taxonomy" id="22663"/>
    <lineage>
        <taxon>Eukaryota</taxon>
        <taxon>Viridiplantae</taxon>
        <taxon>Streptophyta</taxon>
        <taxon>Embryophyta</taxon>
        <taxon>Tracheophyta</taxon>
        <taxon>Spermatophyta</taxon>
        <taxon>Magnoliopsida</taxon>
        <taxon>eudicotyledons</taxon>
        <taxon>Gunneridae</taxon>
        <taxon>Pentapetalae</taxon>
        <taxon>rosids</taxon>
        <taxon>malvids</taxon>
        <taxon>Myrtales</taxon>
        <taxon>Lythraceae</taxon>
        <taxon>Punica</taxon>
    </lineage>
</organism>
<gene>
    <name evidence="1" type="ORF">CRG98_049727</name>
</gene>
<dbReference type="AlphaFoldDB" id="A0A2I0H3E8"/>
<evidence type="ECO:0000313" key="1">
    <source>
        <dbReference type="EMBL" id="PKH98164.1"/>
    </source>
</evidence>
<sequence>MDENVSEGGEDSVSSVFGTEYTGLGISVTTLFIPLRLADLGRVSVVVWKVFADGATLNDLLLSSRLLKEELIEGFEDDWATASSKTHSSGRVTSFHLIGLGTTVFDLSMSVWKRRVSPLGLWLKALVANAETIVL</sequence>
<evidence type="ECO:0000313" key="2">
    <source>
        <dbReference type="Proteomes" id="UP000233551"/>
    </source>
</evidence>
<keyword evidence="2" id="KW-1185">Reference proteome</keyword>
<reference evidence="1 2" key="1">
    <citation type="submission" date="2017-11" db="EMBL/GenBank/DDBJ databases">
        <title>De-novo sequencing of pomegranate (Punica granatum L.) genome.</title>
        <authorList>
            <person name="Akparov Z."/>
            <person name="Amiraslanov A."/>
            <person name="Hajiyeva S."/>
            <person name="Abbasov M."/>
            <person name="Kaur K."/>
            <person name="Hamwieh A."/>
            <person name="Solovyev V."/>
            <person name="Salamov A."/>
            <person name="Braich B."/>
            <person name="Kosarev P."/>
            <person name="Mahmoud A."/>
            <person name="Hajiyev E."/>
            <person name="Babayeva S."/>
            <person name="Izzatullayeva V."/>
            <person name="Mammadov A."/>
            <person name="Mammadov A."/>
            <person name="Sharifova S."/>
            <person name="Ojaghi J."/>
            <person name="Eynullazada K."/>
            <person name="Bayramov B."/>
            <person name="Abdulazimova A."/>
            <person name="Shahmuradov I."/>
        </authorList>
    </citation>
    <scope>NUCLEOTIDE SEQUENCE [LARGE SCALE GENOMIC DNA]</scope>
    <source>
        <strain evidence="2">cv. AG2017</strain>
        <tissue evidence="1">Leaf</tissue>
    </source>
</reference>
<proteinExistence type="predicted"/>
<protein>
    <submittedName>
        <fullName evidence="1">Uncharacterized protein</fullName>
    </submittedName>
</protein>
<dbReference type="Proteomes" id="UP000233551">
    <property type="component" value="Unassembled WGS sequence"/>
</dbReference>
<accession>A0A2I0H3E8</accession>
<name>A0A2I0H3E8_PUNGR</name>
<dbReference type="EMBL" id="PGOL01042317">
    <property type="protein sequence ID" value="PKH98164.1"/>
    <property type="molecule type" value="Genomic_DNA"/>
</dbReference>